<dbReference type="Gene3D" id="3.40.50.10320">
    <property type="entry name" value="LmbE-like"/>
    <property type="match status" value="1"/>
</dbReference>
<dbReference type="KEGG" id="abaw:D5400_20085"/>
<dbReference type="InterPro" id="IPR024078">
    <property type="entry name" value="LmbE-like_dom_sf"/>
</dbReference>
<organism evidence="1 2">
    <name type="scientific">Georhizobium profundi</name>
    <dbReference type="NCBI Taxonomy" id="2341112"/>
    <lineage>
        <taxon>Bacteria</taxon>
        <taxon>Pseudomonadati</taxon>
        <taxon>Pseudomonadota</taxon>
        <taxon>Alphaproteobacteria</taxon>
        <taxon>Hyphomicrobiales</taxon>
        <taxon>Rhizobiaceae</taxon>
        <taxon>Georhizobium</taxon>
    </lineage>
</organism>
<dbReference type="OrthoDB" id="9790023at2"/>
<protein>
    <submittedName>
        <fullName evidence="1">PIG-L family deacetylase</fullName>
    </submittedName>
</protein>
<name>A0A3S9B8L4_9HYPH</name>
<sequence>MTNFVVTDLDGPILVVAPHPDDETLGCGGLIALATEAGIEVHTLFVTDGSASHRASQTHPPDVMAEIRAAEAEEALKRLGAEHQPRSFLKLRDGRMPPPGKHAYRDALDVVSELVSGSRFKTVVVPWRRDPHTDHRISWRIAMDAVRGNGMQVTLLEYQIWLAENGQAEDWPGDGEVSDASLDISMVMERKHHALKAHRSQLGLVVDDDPSGFALSPKTIARLVGQTENYWVSRWPGP</sequence>
<reference evidence="1 2" key="1">
    <citation type="submission" date="2018-09" db="EMBL/GenBank/DDBJ databases">
        <title>Marinorhizobium profundi gen. nov., sp. nov., isolated from a deep-sea sediment sample from the New Britain Trench and proposal of Marinorhizobiaceae fam. nov. in the order Rhizobiales of the class Alphaproteobacteria.</title>
        <authorList>
            <person name="Cao J."/>
        </authorList>
    </citation>
    <scope>NUCLEOTIDE SEQUENCE [LARGE SCALE GENOMIC DNA]</scope>
    <source>
        <strain evidence="1 2">WS11</strain>
    </source>
</reference>
<dbReference type="InterPro" id="IPR003737">
    <property type="entry name" value="GlcNAc_PI_deacetylase-related"/>
</dbReference>
<dbReference type="GO" id="GO:0016811">
    <property type="term" value="F:hydrolase activity, acting on carbon-nitrogen (but not peptide) bonds, in linear amides"/>
    <property type="evidence" value="ECO:0007669"/>
    <property type="project" value="TreeGrafter"/>
</dbReference>
<keyword evidence="2" id="KW-1185">Reference proteome</keyword>
<evidence type="ECO:0000313" key="1">
    <source>
        <dbReference type="EMBL" id="AZN73283.1"/>
    </source>
</evidence>
<gene>
    <name evidence="1" type="ORF">D5400_20085</name>
</gene>
<dbReference type="Pfam" id="PF02585">
    <property type="entry name" value="PIG-L"/>
    <property type="match status" value="1"/>
</dbReference>
<dbReference type="RefSeq" id="WP_126012045.1">
    <property type="nucleotide sequence ID" value="NZ_CP032509.1"/>
</dbReference>
<dbReference type="Proteomes" id="UP000268192">
    <property type="component" value="Chromosome"/>
</dbReference>
<accession>A0A3S9B8L4</accession>
<proteinExistence type="predicted"/>
<dbReference type="EMBL" id="CP032509">
    <property type="protein sequence ID" value="AZN73283.1"/>
    <property type="molecule type" value="Genomic_DNA"/>
</dbReference>
<evidence type="ECO:0000313" key="2">
    <source>
        <dbReference type="Proteomes" id="UP000268192"/>
    </source>
</evidence>
<dbReference type="PANTHER" id="PTHR12993">
    <property type="entry name" value="N-ACETYLGLUCOSAMINYL-PHOSPHATIDYLINOSITOL DE-N-ACETYLASE-RELATED"/>
    <property type="match status" value="1"/>
</dbReference>
<dbReference type="PANTHER" id="PTHR12993:SF29">
    <property type="entry name" value="BLR3841 PROTEIN"/>
    <property type="match status" value="1"/>
</dbReference>
<dbReference type="AlphaFoldDB" id="A0A3S9B8L4"/>
<dbReference type="SUPFAM" id="SSF102588">
    <property type="entry name" value="LmbE-like"/>
    <property type="match status" value="1"/>
</dbReference>